<dbReference type="Gene3D" id="3.40.50.720">
    <property type="entry name" value="NAD(P)-binding Rossmann-like Domain"/>
    <property type="match status" value="1"/>
</dbReference>
<evidence type="ECO:0000256" key="1">
    <source>
        <dbReference type="ARBA" id="ARBA00006484"/>
    </source>
</evidence>
<dbReference type="AlphaFoldDB" id="X0VBV5"/>
<dbReference type="Pfam" id="PF00106">
    <property type="entry name" value="adh_short"/>
    <property type="match status" value="1"/>
</dbReference>
<dbReference type="GO" id="GO:0016491">
    <property type="term" value="F:oxidoreductase activity"/>
    <property type="evidence" value="ECO:0007669"/>
    <property type="project" value="UniProtKB-KW"/>
</dbReference>
<accession>X0VBV5</accession>
<organism evidence="3">
    <name type="scientific">marine sediment metagenome</name>
    <dbReference type="NCBI Taxonomy" id="412755"/>
    <lineage>
        <taxon>unclassified sequences</taxon>
        <taxon>metagenomes</taxon>
        <taxon>ecological metagenomes</taxon>
    </lineage>
</organism>
<comment type="similarity">
    <text evidence="1">Belongs to the short-chain dehydrogenases/reductases (SDR) family.</text>
</comment>
<evidence type="ECO:0000256" key="2">
    <source>
        <dbReference type="ARBA" id="ARBA00023002"/>
    </source>
</evidence>
<name>X0VBV5_9ZZZZ</name>
<dbReference type="EMBL" id="BARS01021887">
    <property type="protein sequence ID" value="GAG08792.1"/>
    <property type="molecule type" value="Genomic_DNA"/>
</dbReference>
<dbReference type="InterPro" id="IPR036291">
    <property type="entry name" value="NAD(P)-bd_dom_sf"/>
</dbReference>
<keyword evidence="2" id="KW-0560">Oxidoreductase</keyword>
<feature type="non-terminal residue" evidence="3">
    <location>
        <position position="140"/>
    </location>
</feature>
<dbReference type="GO" id="GO:0016020">
    <property type="term" value="C:membrane"/>
    <property type="evidence" value="ECO:0007669"/>
    <property type="project" value="TreeGrafter"/>
</dbReference>
<gene>
    <name evidence="3" type="ORF">S01H1_35076</name>
</gene>
<protein>
    <submittedName>
        <fullName evidence="3">Uncharacterized protein</fullName>
    </submittedName>
</protein>
<proteinExistence type="inferred from homology"/>
<dbReference type="PANTHER" id="PTHR44196:SF1">
    <property type="entry name" value="DEHYDROGENASE_REDUCTASE SDR FAMILY MEMBER 7B"/>
    <property type="match status" value="1"/>
</dbReference>
<dbReference type="PANTHER" id="PTHR44196">
    <property type="entry name" value="DEHYDROGENASE/REDUCTASE SDR FAMILY MEMBER 7B"/>
    <property type="match status" value="1"/>
</dbReference>
<reference evidence="3" key="1">
    <citation type="journal article" date="2014" name="Front. Microbiol.">
        <title>High frequency of phylogenetically diverse reductive dehalogenase-homologous genes in deep subseafloor sedimentary metagenomes.</title>
        <authorList>
            <person name="Kawai M."/>
            <person name="Futagami T."/>
            <person name="Toyoda A."/>
            <person name="Takaki Y."/>
            <person name="Nishi S."/>
            <person name="Hori S."/>
            <person name="Arai W."/>
            <person name="Tsubouchi T."/>
            <person name="Morono Y."/>
            <person name="Uchiyama I."/>
            <person name="Ito T."/>
            <person name="Fujiyama A."/>
            <person name="Inagaki F."/>
            <person name="Takami H."/>
        </authorList>
    </citation>
    <scope>NUCLEOTIDE SEQUENCE</scope>
    <source>
        <strain evidence="3">Expedition CK06-06</strain>
    </source>
</reference>
<comment type="caution">
    <text evidence="3">The sequence shown here is derived from an EMBL/GenBank/DDBJ whole genome shotgun (WGS) entry which is preliminary data.</text>
</comment>
<sequence>MNYFGKTVWITGAASGIGEALAYEYSKKEAHVILSDRDEKKLKEVVGNCGKLGGKAFFAPFDLESPEEIKKVTAEVLKEFPKIDILISNGGISQRSYAIETPIAIDRRIMEINFFGAISLTRELLPSLVAEGGGNIVVTS</sequence>
<dbReference type="SUPFAM" id="SSF51735">
    <property type="entry name" value="NAD(P)-binding Rossmann-fold domains"/>
    <property type="match status" value="1"/>
</dbReference>
<dbReference type="PRINTS" id="PR00081">
    <property type="entry name" value="GDHRDH"/>
</dbReference>
<evidence type="ECO:0000313" key="3">
    <source>
        <dbReference type="EMBL" id="GAG08792.1"/>
    </source>
</evidence>
<dbReference type="InterPro" id="IPR002347">
    <property type="entry name" value="SDR_fam"/>
</dbReference>